<dbReference type="Pfam" id="PF13193">
    <property type="entry name" value="AMP-binding_C"/>
    <property type="match status" value="1"/>
</dbReference>
<feature type="transmembrane region" description="Helical" evidence="1">
    <location>
        <begin position="92"/>
        <end position="115"/>
    </location>
</feature>
<dbReference type="Proteomes" id="UP001140074">
    <property type="component" value="Unassembled WGS sequence"/>
</dbReference>
<evidence type="ECO:0000313" key="6">
    <source>
        <dbReference type="Proteomes" id="UP001140074"/>
    </source>
</evidence>
<reference evidence="5" key="1">
    <citation type="submission" date="2022-07" db="EMBL/GenBank/DDBJ databases">
        <title>Phylogenomic reconstructions and comparative analyses of Kickxellomycotina fungi.</title>
        <authorList>
            <person name="Reynolds N.K."/>
            <person name="Stajich J.E."/>
            <person name="Barry K."/>
            <person name="Grigoriev I.V."/>
            <person name="Crous P."/>
            <person name="Smith M.E."/>
        </authorList>
    </citation>
    <scope>NUCLEOTIDE SEQUENCE</scope>
    <source>
        <strain evidence="5">RSA 476</strain>
    </source>
</reference>
<feature type="domain" description="AMP-dependent synthetase/ligase" evidence="3">
    <location>
        <begin position="59"/>
        <end position="423"/>
    </location>
</feature>
<proteinExistence type="predicted"/>
<dbReference type="PANTHER" id="PTHR24096">
    <property type="entry name" value="LONG-CHAIN-FATTY-ACID--COA LIGASE"/>
    <property type="match status" value="1"/>
</dbReference>
<evidence type="ECO:0000259" key="3">
    <source>
        <dbReference type="Pfam" id="PF00501"/>
    </source>
</evidence>
<dbReference type="InterPro" id="IPR000873">
    <property type="entry name" value="AMP-dep_synth/lig_dom"/>
</dbReference>
<organism evidence="5 6">
    <name type="scientific">Coemansia aciculifera</name>
    <dbReference type="NCBI Taxonomy" id="417176"/>
    <lineage>
        <taxon>Eukaryota</taxon>
        <taxon>Fungi</taxon>
        <taxon>Fungi incertae sedis</taxon>
        <taxon>Zoopagomycota</taxon>
        <taxon>Kickxellomycotina</taxon>
        <taxon>Kickxellomycetes</taxon>
        <taxon>Kickxellales</taxon>
        <taxon>Kickxellaceae</taxon>
        <taxon>Coemansia</taxon>
    </lineage>
</organism>
<keyword evidence="1" id="KW-1133">Transmembrane helix</keyword>
<dbReference type="GO" id="GO:0016405">
    <property type="term" value="F:CoA-ligase activity"/>
    <property type="evidence" value="ECO:0007669"/>
    <property type="project" value="TreeGrafter"/>
</dbReference>
<name>A0A9W8M344_9FUNG</name>
<dbReference type="InterPro" id="IPR029052">
    <property type="entry name" value="Metallo-depent_PP-like"/>
</dbReference>
<feature type="domain" description="AMP-binding enzyme C-terminal" evidence="4">
    <location>
        <begin position="474"/>
        <end position="557"/>
    </location>
</feature>
<comment type="caution">
    <text evidence="5">The sequence shown here is derived from an EMBL/GenBank/DDBJ whole genome shotgun (WGS) entry which is preliminary data.</text>
</comment>
<dbReference type="Gene3D" id="3.40.50.12780">
    <property type="entry name" value="N-terminal domain of ligase-like"/>
    <property type="match status" value="1"/>
</dbReference>
<dbReference type="Gene3D" id="3.30.300.30">
    <property type="match status" value="1"/>
</dbReference>
<evidence type="ECO:0000313" key="5">
    <source>
        <dbReference type="EMBL" id="KAJ2863671.1"/>
    </source>
</evidence>
<dbReference type="InterPro" id="IPR020845">
    <property type="entry name" value="AMP-binding_CS"/>
</dbReference>
<accession>A0A9W8M344</accession>
<dbReference type="AlphaFoldDB" id="A0A9W8M344"/>
<feature type="transmembrane region" description="Helical" evidence="1">
    <location>
        <begin position="953"/>
        <end position="981"/>
    </location>
</feature>
<dbReference type="PANTHER" id="PTHR24096:SF422">
    <property type="entry name" value="BCDNA.GH02901"/>
    <property type="match status" value="1"/>
</dbReference>
<dbReference type="Pfam" id="PF00501">
    <property type="entry name" value="AMP-binding"/>
    <property type="match status" value="1"/>
</dbReference>
<sequence length="982" mass="108068">MTRTVLKSRLPNVDVPLQDLPTYFFSRMRQRTALATLDDSSPRPLFVDSDTPSLALALDELETLATQLASGLYHAVGVRQGDMVAIVLPNTIYYLAVTMAVLMLGASCTLANPAYTAGELAHQLSDSNARFVITARANIPAIADAIEKLAQSSPHGLDQTLRNILCIDRAADSPMIGDSDKHLVRSIFDVLSQQQFPRALLTDINRLRTTPAFICYSSGTTGLPKGVVLSHYNIVANIEQIGYAIRTMTPPKQYERTTLAVLPIFHCFGLILAHSLPIQGSRLVIMRTFDLARFFELVEAHRVTDTMLVPPILNAMVKLSDTAAMHDLSSLRWIISGAAPLGPDTARSLEQTYNGVRVMQGYGLTESSPGLSLNMPKASRVGSSGQLLPNIQVKVIDDSGRALGEGKVGELCFRGPNIMLEYLNNKEATRHAIDVDGFLHTGDVGFVDSRRFVFVTDRKKELIKFNGFQVAPAELEGILLQHPQVRDCAVTGVFDPLRQTEVPRAYLVLSDVASTAVHADEAAKTIVMWMNRQVAYYKQLRGGYVIVSAIPKSASGKILRRALNSAPTAYDEAGMAPVHVALVADPQIVDHYSYDQTGALLRITEFYTDIYLRKSYNVLQTIRHPETIIFLGDLFDGGREWEDEQWLEEHARYKSIFRNRSPDTVPVYDMAGNHDIGIGNTVVGHALDRYHKYIGPTNRVLHTGGHQIILLDSLTLESDTPAVSAASRQLVERLANETADKPRLLFSHVPLWRPDGTDCGPLRQSPGGSLLNRRGYQFRDQLFQNTTSYLLDSIKPTAIFSGDDHDTCTITHTVPAAGGIVKKAIEYTIGAFGWASGVPIASYGLLTLYPGQKLPAAHIVQNCFLPYQLGIYKVYGASFILSLIIVIAYCYRGSRSWHPVCKPSEDDLASEIGYARLQLSPSMSPSPTPGAAIEELPMPASMPGRWRISQTRVIVRVLLAMKSIVVVALPTYGACLLYFYII</sequence>
<dbReference type="Gene3D" id="3.60.21.10">
    <property type="match status" value="1"/>
</dbReference>
<dbReference type="PROSITE" id="PS00455">
    <property type="entry name" value="AMP_BINDING"/>
    <property type="match status" value="1"/>
</dbReference>
<feature type="domain" description="Calcineurin-like phosphoesterase" evidence="2">
    <location>
        <begin position="612"/>
        <end position="805"/>
    </location>
</feature>
<dbReference type="SUPFAM" id="SSF56801">
    <property type="entry name" value="Acetyl-CoA synthetase-like"/>
    <property type="match status" value="1"/>
</dbReference>
<dbReference type="InterPro" id="IPR004843">
    <property type="entry name" value="Calcineurin-like_PHP"/>
</dbReference>
<dbReference type="InterPro" id="IPR042099">
    <property type="entry name" value="ANL_N_sf"/>
</dbReference>
<evidence type="ECO:0000259" key="4">
    <source>
        <dbReference type="Pfam" id="PF13193"/>
    </source>
</evidence>
<dbReference type="CDD" id="cd05911">
    <property type="entry name" value="Firefly_Luc_like"/>
    <property type="match status" value="1"/>
</dbReference>
<dbReference type="GO" id="GO:0016787">
    <property type="term" value="F:hydrolase activity"/>
    <property type="evidence" value="ECO:0007669"/>
    <property type="project" value="InterPro"/>
</dbReference>
<dbReference type="EMBL" id="JANBUY010000114">
    <property type="protein sequence ID" value="KAJ2863671.1"/>
    <property type="molecule type" value="Genomic_DNA"/>
</dbReference>
<dbReference type="InterPro" id="IPR045851">
    <property type="entry name" value="AMP-bd_C_sf"/>
</dbReference>
<evidence type="ECO:0000259" key="2">
    <source>
        <dbReference type="Pfam" id="PF00149"/>
    </source>
</evidence>
<evidence type="ECO:0000256" key="1">
    <source>
        <dbReference type="SAM" id="Phobius"/>
    </source>
</evidence>
<protein>
    <recommendedName>
        <fullName evidence="7">Acetyl-CoA synthetase-like protein</fullName>
    </recommendedName>
</protein>
<dbReference type="Pfam" id="PF00149">
    <property type="entry name" value="Metallophos"/>
    <property type="match status" value="1"/>
</dbReference>
<gene>
    <name evidence="5" type="ORF">GGH94_003445</name>
</gene>
<keyword evidence="1" id="KW-0472">Membrane</keyword>
<feature type="transmembrane region" description="Helical" evidence="1">
    <location>
        <begin position="872"/>
        <end position="891"/>
    </location>
</feature>
<keyword evidence="1" id="KW-0812">Transmembrane</keyword>
<evidence type="ECO:0008006" key="7">
    <source>
        <dbReference type="Google" id="ProtNLM"/>
    </source>
</evidence>
<keyword evidence="6" id="KW-1185">Reference proteome</keyword>
<dbReference type="InterPro" id="IPR025110">
    <property type="entry name" value="AMP-bd_C"/>
</dbReference>
<dbReference type="SUPFAM" id="SSF56300">
    <property type="entry name" value="Metallo-dependent phosphatases"/>
    <property type="match status" value="1"/>
</dbReference>